<accession>A0A811RR86</accession>
<keyword evidence="2" id="KW-1185">Reference proteome</keyword>
<proteinExistence type="predicted"/>
<evidence type="ECO:0000313" key="2">
    <source>
        <dbReference type="Proteomes" id="UP000604825"/>
    </source>
</evidence>
<dbReference type="OrthoDB" id="10654484at2759"/>
<dbReference type="EMBL" id="CAJGYO010000016">
    <property type="protein sequence ID" value="CAD6272296.1"/>
    <property type="molecule type" value="Genomic_DNA"/>
</dbReference>
<comment type="caution">
    <text evidence="1">The sequence shown here is derived from an EMBL/GenBank/DDBJ whole genome shotgun (WGS) entry which is preliminary data.</text>
</comment>
<name>A0A811RR86_9POAL</name>
<sequence length="178" mass="19445">MFAGRTPRIVAEPCSPMLLLSHCFFFVQHNHVDSITVVGALYLVRPVLATPTRAFVPDALLGLANPAHASAHRWLDCIDFGIDPPVPTPSASNASSPFFYVYDGLDCIDFGIAPFHDDCLDASPSSSWRPRAPAAPSTWQSDHNYVDLGHLQHGFFDHGYCALTLGYLDIGTKGYRLA</sequence>
<evidence type="ECO:0000313" key="1">
    <source>
        <dbReference type="EMBL" id="CAD6272296.1"/>
    </source>
</evidence>
<dbReference type="AlphaFoldDB" id="A0A811RR86"/>
<gene>
    <name evidence="1" type="ORF">NCGR_LOCUS55571</name>
</gene>
<reference evidence="1" key="1">
    <citation type="submission" date="2020-10" db="EMBL/GenBank/DDBJ databases">
        <authorList>
            <person name="Han B."/>
            <person name="Lu T."/>
            <person name="Zhao Q."/>
            <person name="Huang X."/>
            <person name="Zhao Y."/>
        </authorList>
    </citation>
    <scope>NUCLEOTIDE SEQUENCE</scope>
</reference>
<dbReference type="Proteomes" id="UP000604825">
    <property type="component" value="Unassembled WGS sequence"/>
</dbReference>
<organism evidence="1 2">
    <name type="scientific">Miscanthus lutarioriparius</name>
    <dbReference type="NCBI Taxonomy" id="422564"/>
    <lineage>
        <taxon>Eukaryota</taxon>
        <taxon>Viridiplantae</taxon>
        <taxon>Streptophyta</taxon>
        <taxon>Embryophyta</taxon>
        <taxon>Tracheophyta</taxon>
        <taxon>Spermatophyta</taxon>
        <taxon>Magnoliopsida</taxon>
        <taxon>Liliopsida</taxon>
        <taxon>Poales</taxon>
        <taxon>Poaceae</taxon>
        <taxon>PACMAD clade</taxon>
        <taxon>Panicoideae</taxon>
        <taxon>Andropogonodae</taxon>
        <taxon>Andropogoneae</taxon>
        <taxon>Saccharinae</taxon>
        <taxon>Miscanthus</taxon>
    </lineage>
</organism>
<protein>
    <submittedName>
        <fullName evidence="1">Uncharacterized protein</fullName>
    </submittedName>
</protein>